<keyword evidence="5 7" id="KW-0687">Ribonucleoprotein</keyword>
<evidence type="ECO:0000256" key="7">
    <source>
        <dbReference type="HAMAP-Rule" id="MF_00503"/>
    </source>
</evidence>
<keyword evidence="4 7" id="KW-0689">Ribosomal protein</keyword>
<gene>
    <name evidence="7" type="primary">rplI</name>
    <name evidence="9" type="ORF">COY37_01865</name>
</gene>
<reference evidence="10" key="1">
    <citation type="submission" date="2017-09" db="EMBL/GenBank/DDBJ databases">
        <title>Depth-based differentiation of microbial function through sediment-hosted aquifers and enrichment of novel symbionts in the deep terrestrial subsurface.</title>
        <authorList>
            <person name="Probst A.J."/>
            <person name="Ladd B."/>
            <person name="Jarett J.K."/>
            <person name="Geller-Mcgrath D.E."/>
            <person name="Sieber C.M.K."/>
            <person name="Emerson J.B."/>
            <person name="Anantharaman K."/>
            <person name="Thomas B.C."/>
            <person name="Malmstrom R."/>
            <person name="Stieglmeier M."/>
            <person name="Klingl A."/>
            <person name="Woyke T."/>
            <person name="Ryan C.M."/>
            <person name="Banfield J.F."/>
        </authorList>
    </citation>
    <scope>NUCLEOTIDE SEQUENCE [LARGE SCALE GENOMIC DNA]</scope>
</reference>
<evidence type="ECO:0000259" key="8">
    <source>
        <dbReference type="PROSITE" id="PS00651"/>
    </source>
</evidence>
<accession>A0A2M7TA02</accession>
<feature type="domain" description="Ribosomal protein L9" evidence="8">
    <location>
        <begin position="13"/>
        <end position="40"/>
    </location>
</feature>
<evidence type="ECO:0000256" key="4">
    <source>
        <dbReference type="ARBA" id="ARBA00022980"/>
    </source>
</evidence>
<dbReference type="NCBIfam" id="TIGR00158">
    <property type="entry name" value="L9"/>
    <property type="match status" value="1"/>
</dbReference>
<sequence>MKVILKESVSGLGKTGDVIDVADGYARNYLVPKNIAVVATKGTLKEWDLRRATLVKKEAKDRTEAEAIAAGLNNKEVKVEAKAGEEGKLYGSVTSKEIAAAIEKQLKTEVDKKKIELAQPIKEVGDHPVTVKLFPGVDTTVIVKVVGSKEE</sequence>
<dbReference type="InterPro" id="IPR020594">
    <property type="entry name" value="Ribosomal_bL9_bac/chp"/>
</dbReference>
<dbReference type="InterPro" id="IPR020070">
    <property type="entry name" value="Ribosomal_bL9_N"/>
</dbReference>
<dbReference type="InterPro" id="IPR009027">
    <property type="entry name" value="Ribosomal_bL9/RNase_H1_N"/>
</dbReference>
<dbReference type="AlphaFoldDB" id="A0A2M7TA02"/>
<dbReference type="InterPro" id="IPR000244">
    <property type="entry name" value="Ribosomal_bL9"/>
</dbReference>
<dbReference type="EMBL" id="PFNG01000044">
    <property type="protein sequence ID" value="PIZ41741.1"/>
    <property type="molecule type" value="Genomic_DNA"/>
</dbReference>
<evidence type="ECO:0000313" key="10">
    <source>
        <dbReference type="Proteomes" id="UP000230956"/>
    </source>
</evidence>
<dbReference type="Gene3D" id="3.40.5.10">
    <property type="entry name" value="Ribosomal protein L9, N-terminal domain"/>
    <property type="match status" value="1"/>
</dbReference>
<dbReference type="PANTHER" id="PTHR21368">
    <property type="entry name" value="50S RIBOSOMAL PROTEIN L9"/>
    <property type="match status" value="1"/>
</dbReference>
<dbReference type="GO" id="GO:0019843">
    <property type="term" value="F:rRNA binding"/>
    <property type="evidence" value="ECO:0007669"/>
    <property type="project" value="UniProtKB-UniRule"/>
</dbReference>
<dbReference type="GO" id="GO:0006412">
    <property type="term" value="P:translation"/>
    <property type="evidence" value="ECO:0007669"/>
    <property type="project" value="UniProtKB-UniRule"/>
</dbReference>
<keyword evidence="3 7" id="KW-0694">RNA-binding</keyword>
<comment type="function">
    <text evidence="7">Binds to the 23S rRNA.</text>
</comment>
<dbReference type="Pfam" id="PF01281">
    <property type="entry name" value="Ribosomal_L9_N"/>
    <property type="match status" value="1"/>
</dbReference>
<dbReference type="SUPFAM" id="SSF55658">
    <property type="entry name" value="L9 N-domain-like"/>
    <property type="match status" value="1"/>
</dbReference>
<proteinExistence type="inferred from homology"/>
<evidence type="ECO:0000256" key="3">
    <source>
        <dbReference type="ARBA" id="ARBA00022884"/>
    </source>
</evidence>
<dbReference type="PROSITE" id="PS00651">
    <property type="entry name" value="RIBOSOMAL_L9"/>
    <property type="match status" value="1"/>
</dbReference>
<name>A0A2M7TA02_9ACTN</name>
<protein>
    <recommendedName>
        <fullName evidence="6 7">Large ribosomal subunit protein bL9</fullName>
    </recommendedName>
</protein>
<dbReference type="InterPro" id="IPR036935">
    <property type="entry name" value="Ribosomal_bL9_N_sf"/>
</dbReference>
<organism evidence="9 10">
    <name type="scientific">Candidatus Aquicultor secundus</name>
    <dbReference type="NCBI Taxonomy" id="1973895"/>
    <lineage>
        <taxon>Bacteria</taxon>
        <taxon>Bacillati</taxon>
        <taxon>Actinomycetota</taxon>
        <taxon>Candidatus Aquicultoria</taxon>
        <taxon>Candidatus Aquicultorales</taxon>
        <taxon>Candidatus Aquicultoraceae</taxon>
        <taxon>Candidatus Aquicultor</taxon>
    </lineage>
</organism>
<dbReference type="Pfam" id="PF03948">
    <property type="entry name" value="Ribosomal_L9_C"/>
    <property type="match status" value="1"/>
</dbReference>
<dbReference type="FunFam" id="3.40.5.10:FF:000003">
    <property type="entry name" value="50S ribosomal protein L9"/>
    <property type="match status" value="1"/>
</dbReference>
<dbReference type="Gene3D" id="3.10.430.100">
    <property type="entry name" value="Ribosomal protein L9, C-terminal domain"/>
    <property type="match status" value="1"/>
</dbReference>
<evidence type="ECO:0000256" key="1">
    <source>
        <dbReference type="ARBA" id="ARBA00010605"/>
    </source>
</evidence>
<dbReference type="InterPro" id="IPR036791">
    <property type="entry name" value="Ribosomal_bL9_C_sf"/>
</dbReference>
<comment type="caution">
    <text evidence="9">The sequence shown here is derived from an EMBL/GenBank/DDBJ whole genome shotgun (WGS) entry which is preliminary data.</text>
</comment>
<comment type="similarity">
    <text evidence="1 7">Belongs to the bacterial ribosomal protein bL9 family.</text>
</comment>
<evidence type="ECO:0000256" key="6">
    <source>
        <dbReference type="ARBA" id="ARBA00035292"/>
    </source>
</evidence>
<evidence type="ECO:0000256" key="5">
    <source>
        <dbReference type="ARBA" id="ARBA00023274"/>
    </source>
</evidence>
<dbReference type="HAMAP" id="MF_00503">
    <property type="entry name" value="Ribosomal_bL9"/>
    <property type="match status" value="1"/>
</dbReference>
<evidence type="ECO:0000313" key="9">
    <source>
        <dbReference type="EMBL" id="PIZ41741.1"/>
    </source>
</evidence>
<dbReference type="InterPro" id="IPR020069">
    <property type="entry name" value="Ribosomal_bL9_C"/>
</dbReference>
<dbReference type="SUPFAM" id="SSF55653">
    <property type="entry name" value="Ribosomal protein L9 C-domain"/>
    <property type="match status" value="1"/>
</dbReference>
<dbReference type="GO" id="GO:1990904">
    <property type="term" value="C:ribonucleoprotein complex"/>
    <property type="evidence" value="ECO:0007669"/>
    <property type="project" value="UniProtKB-KW"/>
</dbReference>
<dbReference type="GO" id="GO:0003735">
    <property type="term" value="F:structural constituent of ribosome"/>
    <property type="evidence" value="ECO:0007669"/>
    <property type="project" value="InterPro"/>
</dbReference>
<keyword evidence="2 7" id="KW-0699">rRNA-binding</keyword>
<dbReference type="Proteomes" id="UP000230956">
    <property type="component" value="Unassembled WGS sequence"/>
</dbReference>
<dbReference type="GO" id="GO:0005840">
    <property type="term" value="C:ribosome"/>
    <property type="evidence" value="ECO:0007669"/>
    <property type="project" value="UniProtKB-KW"/>
</dbReference>
<evidence type="ECO:0000256" key="2">
    <source>
        <dbReference type="ARBA" id="ARBA00022730"/>
    </source>
</evidence>